<dbReference type="AlphaFoldDB" id="A0A512JS98"/>
<keyword evidence="1" id="KW-1133">Transmembrane helix</keyword>
<keyword evidence="3" id="KW-1185">Reference proteome</keyword>
<keyword evidence="1" id="KW-0812">Transmembrane</keyword>
<keyword evidence="1" id="KW-0472">Membrane</keyword>
<feature type="transmembrane region" description="Helical" evidence="1">
    <location>
        <begin position="80"/>
        <end position="101"/>
    </location>
</feature>
<gene>
    <name evidence="2" type="ORF">MGN01_46640</name>
</gene>
<evidence type="ECO:0000256" key="1">
    <source>
        <dbReference type="SAM" id="Phobius"/>
    </source>
</evidence>
<sequence length="118" mass="12469">MAASASLSQEAGRSVGIALGRHTGRLHDLLGRFLHPLQSTAAKAEKRTSAAIDACPGMLRASFGVPADLAAASASTTEFVAYYVGYALPCALVGALIGYTLRRRETRKLDRSRDVAYS</sequence>
<protein>
    <submittedName>
        <fullName evidence="2">Uncharacterized protein</fullName>
    </submittedName>
</protein>
<organism evidence="2 3">
    <name type="scientific">Methylobacterium gnaphalii</name>
    <dbReference type="NCBI Taxonomy" id="1010610"/>
    <lineage>
        <taxon>Bacteria</taxon>
        <taxon>Pseudomonadati</taxon>
        <taxon>Pseudomonadota</taxon>
        <taxon>Alphaproteobacteria</taxon>
        <taxon>Hyphomicrobiales</taxon>
        <taxon>Methylobacteriaceae</taxon>
        <taxon>Methylobacterium</taxon>
    </lineage>
</organism>
<proteinExistence type="predicted"/>
<accession>A0A512JS98</accession>
<evidence type="ECO:0000313" key="3">
    <source>
        <dbReference type="Proteomes" id="UP000321750"/>
    </source>
</evidence>
<dbReference type="Proteomes" id="UP000321750">
    <property type="component" value="Unassembled WGS sequence"/>
</dbReference>
<comment type="caution">
    <text evidence="2">The sequence shown here is derived from an EMBL/GenBank/DDBJ whole genome shotgun (WGS) entry which is preliminary data.</text>
</comment>
<dbReference type="EMBL" id="BJZV01000085">
    <property type="protein sequence ID" value="GEP12819.1"/>
    <property type="molecule type" value="Genomic_DNA"/>
</dbReference>
<reference evidence="2 3" key="1">
    <citation type="submission" date="2019-07" db="EMBL/GenBank/DDBJ databases">
        <title>Whole genome shotgun sequence of Methylobacterium gnaphalii NBRC 107716.</title>
        <authorList>
            <person name="Hosoyama A."/>
            <person name="Uohara A."/>
            <person name="Ohji S."/>
            <person name="Ichikawa N."/>
        </authorList>
    </citation>
    <scope>NUCLEOTIDE SEQUENCE [LARGE SCALE GENOMIC DNA]</scope>
    <source>
        <strain evidence="2 3">NBRC 107716</strain>
    </source>
</reference>
<evidence type="ECO:0000313" key="2">
    <source>
        <dbReference type="EMBL" id="GEP12819.1"/>
    </source>
</evidence>
<name>A0A512JS98_9HYPH</name>